<organism evidence="1 2">
    <name type="scientific">Tanticharoenia sakaeratensis NBRC 103193</name>
    <dbReference type="NCBI Taxonomy" id="1231623"/>
    <lineage>
        <taxon>Bacteria</taxon>
        <taxon>Pseudomonadati</taxon>
        <taxon>Pseudomonadota</taxon>
        <taxon>Alphaproteobacteria</taxon>
        <taxon>Acetobacterales</taxon>
        <taxon>Acetobacteraceae</taxon>
        <taxon>Tanticharoenia</taxon>
    </lineage>
</organism>
<keyword evidence="2" id="KW-1185">Reference proteome</keyword>
<accession>A0A0D6MJL5</accession>
<dbReference type="InterPro" id="IPR025148">
    <property type="entry name" value="AtzG-like"/>
</dbReference>
<dbReference type="AlphaFoldDB" id="A0A0D6MJL5"/>
<dbReference type="RefSeq" id="WP_048848215.1">
    <property type="nucleotide sequence ID" value="NZ_BALE01000012.1"/>
</dbReference>
<reference evidence="1 2" key="1">
    <citation type="submission" date="2012-10" db="EMBL/GenBank/DDBJ databases">
        <title>Genome sequencing of Tanticharoenia sakaeratensis NBRC 103193.</title>
        <authorList>
            <person name="Azuma Y."/>
            <person name="Hadano H."/>
            <person name="Hirakawa H."/>
            <person name="Matsushita K."/>
        </authorList>
    </citation>
    <scope>NUCLEOTIDE SEQUENCE [LARGE SCALE GENOMIC DNA]</scope>
    <source>
        <strain evidence="1 2">NBRC 103193</strain>
    </source>
</reference>
<dbReference type="OrthoDB" id="7220951at2"/>
<dbReference type="Proteomes" id="UP000032679">
    <property type="component" value="Unassembled WGS sequence"/>
</dbReference>
<name>A0A0D6MJL5_9PROT</name>
<evidence type="ECO:0000313" key="2">
    <source>
        <dbReference type="Proteomes" id="UP000032679"/>
    </source>
</evidence>
<dbReference type="STRING" id="1231623.Tasa_012_020"/>
<protein>
    <recommendedName>
        <fullName evidence="3">DUF4089 domain-containing protein</fullName>
    </recommendedName>
</protein>
<dbReference type="EMBL" id="BALE01000012">
    <property type="protein sequence ID" value="GAN53844.1"/>
    <property type="molecule type" value="Genomic_DNA"/>
</dbReference>
<gene>
    <name evidence="1" type="ORF">Tasa_012_020</name>
</gene>
<dbReference type="Pfam" id="PF13318">
    <property type="entry name" value="AtzG-like"/>
    <property type="match status" value="1"/>
</dbReference>
<comment type="caution">
    <text evidence="1">The sequence shown here is derived from an EMBL/GenBank/DDBJ whole genome shotgun (WGS) entry which is preliminary data.</text>
</comment>
<sequence>MTEPDPNAISDVVTLAELNGIAIAEPFRQGVAMNAALLQRYAALVHGLVLPDSVEPAYEYVP</sequence>
<evidence type="ECO:0000313" key="1">
    <source>
        <dbReference type="EMBL" id="GAN53844.1"/>
    </source>
</evidence>
<proteinExistence type="predicted"/>
<evidence type="ECO:0008006" key="3">
    <source>
        <dbReference type="Google" id="ProtNLM"/>
    </source>
</evidence>